<gene>
    <name evidence="1" type="ORF">HW554_18900</name>
</gene>
<sequence length="207" mass="22495">MLTLTKQDFVDALALSPQVEMNKLAPAIADALRLDVAPRLEAGLLEATRQLSVLPAPADWPLVLADVLPGVLAVRRGRVFTALAPAPDLLSDVPGEAETTAAWRYEPLRTLWLLLLKPYWLAAAYSRFLPTSGFHVDKAGLVVPTDPNGTFQPIGASQRAALQAAADNRRDAYLSDLLRHLRSHHADTERAACGRADSSIHRKIRGV</sequence>
<dbReference type="InterPro" id="IPR046558">
    <property type="entry name" value="DUF6712"/>
</dbReference>
<dbReference type="EMBL" id="JABKAU010000056">
    <property type="protein sequence ID" value="NVO33281.1"/>
    <property type="molecule type" value="Genomic_DNA"/>
</dbReference>
<dbReference type="Pfam" id="PF20459">
    <property type="entry name" value="DUF6712"/>
    <property type="match status" value="1"/>
</dbReference>
<accession>A0A7Y7PSP3</accession>
<dbReference type="AlphaFoldDB" id="A0A7Y7PSP3"/>
<organism evidence="1 2">
    <name type="scientific">Hymenobacter lapidiphilus</name>
    <dbReference type="NCBI Taxonomy" id="2608003"/>
    <lineage>
        <taxon>Bacteria</taxon>
        <taxon>Pseudomonadati</taxon>
        <taxon>Bacteroidota</taxon>
        <taxon>Cytophagia</taxon>
        <taxon>Cytophagales</taxon>
        <taxon>Hymenobacteraceae</taxon>
        <taxon>Hymenobacter</taxon>
    </lineage>
</organism>
<name>A0A7Y7PSP3_9BACT</name>
<proteinExistence type="predicted"/>
<evidence type="ECO:0000313" key="1">
    <source>
        <dbReference type="EMBL" id="NVO33281.1"/>
    </source>
</evidence>
<dbReference type="Proteomes" id="UP000565521">
    <property type="component" value="Unassembled WGS sequence"/>
</dbReference>
<reference evidence="1 2" key="1">
    <citation type="submission" date="2020-05" db="EMBL/GenBank/DDBJ databases">
        <title>Hymenobacter terrestris sp. nov. and Hymenobacter lapidiphilus sp. nov., isolated from regoliths in Antarctica.</title>
        <authorList>
            <person name="Sedlacek I."/>
            <person name="Pantucek R."/>
            <person name="Zeman M."/>
            <person name="Holochova P."/>
            <person name="Kralova S."/>
            <person name="Stankova E."/>
            <person name="Sedo O."/>
            <person name="Micenkova L."/>
            <person name="Svec P."/>
            <person name="Gupta V."/>
            <person name="Sood U."/>
            <person name="Korpole U.S."/>
            <person name="Lal R."/>
        </authorList>
    </citation>
    <scope>NUCLEOTIDE SEQUENCE [LARGE SCALE GENOMIC DNA]</scope>
    <source>
        <strain evidence="1 2">P5342</strain>
    </source>
</reference>
<dbReference type="RefSeq" id="WP_176910090.1">
    <property type="nucleotide sequence ID" value="NZ_JABKAU010000056.1"/>
</dbReference>
<comment type="caution">
    <text evidence="1">The sequence shown here is derived from an EMBL/GenBank/DDBJ whole genome shotgun (WGS) entry which is preliminary data.</text>
</comment>
<keyword evidence="2" id="KW-1185">Reference proteome</keyword>
<protein>
    <submittedName>
        <fullName evidence="1">Uncharacterized protein</fullName>
    </submittedName>
</protein>
<evidence type="ECO:0000313" key="2">
    <source>
        <dbReference type="Proteomes" id="UP000565521"/>
    </source>
</evidence>